<keyword evidence="6" id="KW-1133">Transmembrane helix</keyword>
<feature type="domain" description="Gram-positive cocci surface proteins LPxTG" evidence="8">
    <location>
        <begin position="502"/>
        <end position="535"/>
    </location>
</feature>
<evidence type="ECO:0000256" key="5">
    <source>
        <dbReference type="SAM" id="MobiDB-lite"/>
    </source>
</evidence>
<keyword evidence="3 7" id="KW-0732">Signal</keyword>
<dbReference type="NCBIfam" id="TIGR01167">
    <property type="entry name" value="LPXTG_anchor"/>
    <property type="match status" value="1"/>
</dbReference>
<dbReference type="Pfam" id="PF00746">
    <property type="entry name" value="Gram_pos_anchor"/>
    <property type="match status" value="1"/>
</dbReference>
<dbReference type="EMBL" id="BAABGL010000002">
    <property type="protein sequence ID" value="GAA4383986.1"/>
    <property type="molecule type" value="Genomic_DNA"/>
</dbReference>
<feature type="chain" id="PRO_5046415781" description="Gram-positive cocci surface proteins LPxTG domain-containing protein" evidence="7">
    <location>
        <begin position="32"/>
        <end position="535"/>
    </location>
</feature>
<dbReference type="InterPro" id="IPR019931">
    <property type="entry name" value="LPXTG_anchor"/>
</dbReference>
<dbReference type="Proteomes" id="UP001500642">
    <property type="component" value="Unassembled WGS sequence"/>
</dbReference>
<reference evidence="10" key="1">
    <citation type="journal article" date="2019" name="Int. J. Syst. Evol. Microbiol.">
        <title>The Global Catalogue of Microorganisms (GCM) 10K type strain sequencing project: providing services to taxonomists for standard genome sequencing and annotation.</title>
        <authorList>
            <consortium name="The Broad Institute Genomics Platform"/>
            <consortium name="The Broad Institute Genome Sequencing Center for Infectious Disease"/>
            <person name="Wu L."/>
            <person name="Ma J."/>
        </authorList>
    </citation>
    <scope>NUCLEOTIDE SEQUENCE [LARGE SCALE GENOMIC DNA]</scope>
    <source>
        <strain evidence="10">JCM 17808</strain>
    </source>
</reference>
<sequence>MKRIRTRLKAFVAASAGATLLALGTAIPSNAETSNPSDVCEVVEEVKWTAKSKIAPGSNAVHEPKVATLNGDVAIDGWWQNHSPIAGKGEAGVDTWEEAGTPNFRVIVGTVEPLYDVEAEVTLDSDDVTFAEPGELVSPARAATPEQYRKIPLENLKEPVKKSGSLIEWGITENGKMTAVPNADPKRAEGSSAQFTVAGKLGNPAEMDEKKVKEITVTLTFTAKHTTHKMCEDGIADGNLDECAVDWKAAAVIDRRLDDYPNQGYVSAVGDEYGYFKTHHWMGGGDRLYWRIPVATRHAIEAGSQITVSRGDNWTWDETQQIEDLTGRDDTREGLGPFFFNTFTGEEGYQNVPDGEPDFKWDEGTLTITLPAMPADSHAMFVLTGTPGEETDVKNTSYRIDATYKGEYTPEALKAMDCGETATPTPTDTATPTPTPTDTATPTPTPTDTATATPTDTATATPTAGPSTEAPQPGGSGADGAGPAPSDRPGGGSGSDGSAGSLPRTGAQGLGIAGIGALLVLAGAGAVMFAKRRES</sequence>
<comment type="caution">
    <text evidence="9">The sequence shown here is derived from an EMBL/GenBank/DDBJ whole genome shotgun (WGS) entry which is preliminary data.</text>
</comment>
<accession>A0ABP8J2R5</accession>
<feature type="signal peptide" evidence="7">
    <location>
        <begin position="1"/>
        <end position="31"/>
    </location>
</feature>
<dbReference type="RefSeq" id="WP_345029417.1">
    <property type="nucleotide sequence ID" value="NZ_BAABGL010000002.1"/>
</dbReference>
<gene>
    <name evidence="9" type="ORF">GCM10023167_04130</name>
</gene>
<evidence type="ECO:0000256" key="7">
    <source>
        <dbReference type="SAM" id="SignalP"/>
    </source>
</evidence>
<keyword evidence="10" id="KW-1185">Reference proteome</keyword>
<keyword evidence="4" id="KW-0572">Peptidoglycan-anchor</keyword>
<evidence type="ECO:0000256" key="6">
    <source>
        <dbReference type="SAM" id="Phobius"/>
    </source>
</evidence>
<evidence type="ECO:0000256" key="1">
    <source>
        <dbReference type="ARBA" id="ARBA00022512"/>
    </source>
</evidence>
<organism evidence="9 10">
    <name type="scientific">Brevibacterium pityocampae</name>
    <dbReference type="NCBI Taxonomy" id="506594"/>
    <lineage>
        <taxon>Bacteria</taxon>
        <taxon>Bacillati</taxon>
        <taxon>Actinomycetota</taxon>
        <taxon>Actinomycetes</taxon>
        <taxon>Micrococcales</taxon>
        <taxon>Brevibacteriaceae</taxon>
        <taxon>Brevibacterium</taxon>
    </lineage>
</organism>
<evidence type="ECO:0000313" key="10">
    <source>
        <dbReference type="Proteomes" id="UP001500642"/>
    </source>
</evidence>
<protein>
    <recommendedName>
        <fullName evidence="8">Gram-positive cocci surface proteins LPxTG domain-containing protein</fullName>
    </recommendedName>
</protein>
<name>A0ABP8J2R5_9MICO</name>
<feature type="compositionally biased region" description="Low complexity" evidence="5">
    <location>
        <begin position="421"/>
        <end position="464"/>
    </location>
</feature>
<keyword evidence="6" id="KW-0472">Membrane</keyword>
<keyword evidence="1" id="KW-0134">Cell wall</keyword>
<proteinExistence type="predicted"/>
<evidence type="ECO:0000313" key="9">
    <source>
        <dbReference type="EMBL" id="GAA4383986.1"/>
    </source>
</evidence>
<keyword evidence="2" id="KW-0964">Secreted</keyword>
<evidence type="ECO:0000259" key="8">
    <source>
        <dbReference type="PROSITE" id="PS50847"/>
    </source>
</evidence>
<evidence type="ECO:0000256" key="2">
    <source>
        <dbReference type="ARBA" id="ARBA00022525"/>
    </source>
</evidence>
<feature type="transmembrane region" description="Helical" evidence="6">
    <location>
        <begin position="510"/>
        <end position="530"/>
    </location>
</feature>
<evidence type="ECO:0000256" key="3">
    <source>
        <dbReference type="ARBA" id="ARBA00022729"/>
    </source>
</evidence>
<feature type="region of interest" description="Disordered" evidence="5">
    <location>
        <begin position="418"/>
        <end position="503"/>
    </location>
</feature>
<keyword evidence="6" id="KW-0812">Transmembrane</keyword>
<dbReference type="PROSITE" id="PS50847">
    <property type="entry name" value="GRAM_POS_ANCHORING"/>
    <property type="match status" value="1"/>
</dbReference>
<evidence type="ECO:0000256" key="4">
    <source>
        <dbReference type="ARBA" id="ARBA00023088"/>
    </source>
</evidence>